<dbReference type="RefSeq" id="XP_070855967.1">
    <property type="nucleotide sequence ID" value="XM_071004624.1"/>
</dbReference>
<organism evidence="1 2">
    <name type="scientific">Ceratocystis lukuohia</name>
    <dbReference type="NCBI Taxonomy" id="2019550"/>
    <lineage>
        <taxon>Eukaryota</taxon>
        <taxon>Fungi</taxon>
        <taxon>Dikarya</taxon>
        <taxon>Ascomycota</taxon>
        <taxon>Pezizomycotina</taxon>
        <taxon>Sordariomycetes</taxon>
        <taxon>Hypocreomycetidae</taxon>
        <taxon>Microascales</taxon>
        <taxon>Ceratocystidaceae</taxon>
        <taxon>Ceratocystis</taxon>
    </lineage>
</organism>
<proteinExistence type="predicted"/>
<gene>
    <name evidence="1" type="ORF">HOO65_090081</name>
</gene>
<keyword evidence="2" id="KW-1185">Reference proteome</keyword>
<evidence type="ECO:0000313" key="1">
    <source>
        <dbReference type="EMBL" id="KAL2884786.1"/>
    </source>
</evidence>
<evidence type="ECO:0000313" key="2">
    <source>
        <dbReference type="Proteomes" id="UP001610728"/>
    </source>
</evidence>
<dbReference type="EMBL" id="JABSNW010000009">
    <property type="protein sequence ID" value="KAL2884786.1"/>
    <property type="molecule type" value="Genomic_DNA"/>
</dbReference>
<name>A0ABR4M932_9PEZI</name>
<comment type="caution">
    <text evidence="1">The sequence shown here is derived from an EMBL/GenBank/DDBJ whole genome shotgun (WGS) entry which is preliminary data.</text>
</comment>
<reference evidence="1 2" key="1">
    <citation type="submission" date="2020-05" db="EMBL/GenBank/DDBJ databases">
        <title>Ceratocystis lukuohia genome.</title>
        <authorList>
            <person name="Harrington T.C."/>
            <person name="Kim K."/>
            <person name="Mayers C.G."/>
        </authorList>
    </citation>
    <scope>NUCLEOTIDE SEQUENCE [LARGE SCALE GENOMIC DNA]</scope>
    <source>
        <strain evidence="1 2">C4212</strain>
    </source>
</reference>
<protein>
    <submittedName>
        <fullName evidence="1">Chitinase 1</fullName>
    </submittedName>
</protein>
<dbReference type="Proteomes" id="UP001610728">
    <property type="component" value="Unassembled WGS sequence"/>
</dbReference>
<sequence>MMAYTAEGCPTLRDPKSCTKAPGCPLVPSDGSSSFYTTTFVALAFKTSLPLPMNAWILCLDVGVEALVGVFKEAFEKGAEDCENSGQQYIDAKSKLLGTWNTPTLKRKLTEIITKSLCGTMGQILTEDSRD</sequence>
<dbReference type="GeneID" id="98121305"/>
<accession>A0ABR4M932</accession>